<feature type="domain" description="Fe2OG dioxygenase" evidence="6">
    <location>
        <begin position="192"/>
        <end position="309"/>
    </location>
</feature>
<evidence type="ECO:0000256" key="4">
    <source>
        <dbReference type="ARBA" id="ARBA00023004"/>
    </source>
</evidence>
<evidence type="ECO:0000313" key="7">
    <source>
        <dbReference type="EMBL" id="KXS99787.1"/>
    </source>
</evidence>
<dbReference type="InterPro" id="IPR005123">
    <property type="entry name" value="Oxoglu/Fe-dep_dioxygenase_dom"/>
</dbReference>
<keyword evidence="8" id="KW-1185">Reference proteome</keyword>
<protein>
    <recommendedName>
        <fullName evidence="6">Fe2OG dioxygenase domain-containing protein</fullName>
    </recommendedName>
</protein>
<accession>A0A139HBG1</accession>
<keyword evidence="3 5" id="KW-0560">Oxidoreductase</keyword>
<dbReference type="Pfam" id="PF03171">
    <property type="entry name" value="2OG-FeII_Oxy"/>
    <property type="match status" value="1"/>
</dbReference>
<dbReference type="EMBL" id="LFZO01000701">
    <property type="protein sequence ID" value="KXS99787.1"/>
    <property type="molecule type" value="Genomic_DNA"/>
</dbReference>
<dbReference type="PROSITE" id="PS51471">
    <property type="entry name" value="FE2OG_OXY"/>
    <property type="match status" value="1"/>
</dbReference>
<dbReference type="Pfam" id="PF14226">
    <property type="entry name" value="DIOX_N"/>
    <property type="match status" value="1"/>
</dbReference>
<dbReference type="InterPro" id="IPR027443">
    <property type="entry name" value="IPNS-like_sf"/>
</dbReference>
<dbReference type="InterPro" id="IPR044861">
    <property type="entry name" value="IPNS-like_FE2OG_OXY"/>
</dbReference>
<dbReference type="GO" id="GO:0016491">
    <property type="term" value="F:oxidoreductase activity"/>
    <property type="evidence" value="ECO:0007669"/>
    <property type="project" value="UniProtKB-KW"/>
</dbReference>
<dbReference type="SUPFAM" id="SSF51197">
    <property type="entry name" value="Clavaminate synthase-like"/>
    <property type="match status" value="1"/>
</dbReference>
<dbReference type="Proteomes" id="UP000073492">
    <property type="component" value="Unassembled WGS sequence"/>
</dbReference>
<evidence type="ECO:0000259" key="6">
    <source>
        <dbReference type="PROSITE" id="PS51471"/>
    </source>
</evidence>
<evidence type="ECO:0000256" key="5">
    <source>
        <dbReference type="RuleBase" id="RU003682"/>
    </source>
</evidence>
<reference evidence="7 8" key="1">
    <citation type="submission" date="2015-07" db="EMBL/GenBank/DDBJ databases">
        <title>Comparative genomics of the Sigatoka disease complex on banana suggests a link between parallel evolutionary changes in Pseudocercospora fijiensis and Pseudocercospora eumusae and increased virulence on the banana host.</title>
        <authorList>
            <person name="Chang T.-C."/>
            <person name="Salvucci A."/>
            <person name="Crous P.W."/>
            <person name="Stergiopoulos I."/>
        </authorList>
    </citation>
    <scope>NUCLEOTIDE SEQUENCE [LARGE SCALE GENOMIC DNA]</scope>
    <source>
        <strain evidence="7 8">CBS 116634</strain>
    </source>
</reference>
<gene>
    <name evidence="7" type="ORF">AC579_9445</name>
</gene>
<dbReference type="PANTHER" id="PTHR10209:SF881">
    <property type="entry name" value="FI07970P-RELATED"/>
    <property type="match status" value="1"/>
</dbReference>
<dbReference type="PRINTS" id="PR00682">
    <property type="entry name" value="IPNSYNTHASE"/>
</dbReference>
<dbReference type="GO" id="GO:0044283">
    <property type="term" value="P:small molecule biosynthetic process"/>
    <property type="evidence" value="ECO:0007669"/>
    <property type="project" value="UniProtKB-ARBA"/>
</dbReference>
<keyword evidence="4 5" id="KW-0408">Iron</keyword>
<evidence type="ECO:0000256" key="3">
    <source>
        <dbReference type="ARBA" id="ARBA00023002"/>
    </source>
</evidence>
<name>A0A139HBG1_9PEZI</name>
<evidence type="ECO:0000313" key="8">
    <source>
        <dbReference type="Proteomes" id="UP000073492"/>
    </source>
</evidence>
<proteinExistence type="inferred from homology"/>
<dbReference type="STRING" id="113226.A0A139HBG1"/>
<dbReference type="InterPro" id="IPR026992">
    <property type="entry name" value="DIOX_N"/>
</dbReference>
<dbReference type="PANTHER" id="PTHR10209">
    <property type="entry name" value="OXIDOREDUCTASE, 2OG-FE II OXYGENASE FAMILY PROTEIN"/>
    <property type="match status" value="1"/>
</dbReference>
<keyword evidence="2 5" id="KW-0479">Metal-binding</keyword>
<dbReference type="OrthoDB" id="288590at2759"/>
<evidence type="ECO:0000256" key="1">
    <source>
        <dbReference type="ARBA" id="ARBA00008056"/>
    </source>
</evidence>
<comment type="caution">
    <text evidence="7">The sequence shown here is derived from an EMBL/GenBank/DDBJ whole genome shotgun (WGS) entry which is preliminary data.</text>
</comment>
<organism evidence="7 8">
    <name type="scientific">Pseudocercospora musae</name>
    <dbReference type="NCBI Taxonomy" id="113226"/>
    <lineage>
        <taxon>Eukaryota</taxon>
        <taxon>Fungi</taxon>
        <taxon>Dikarya</taxon>
        <taxon>Ascomycota</taxon>
        <taxon>Pezizomycotina</taxon>
        <taxon>Dothideomycetes</taxon>
        <taxon>Dothideomycetidae</taxon>
        <taxon>Mycosphaerellales</taxon>
        <taxon>Mycosphaerellaceae</taxon>
        <taxon>Pseudocercospora</taxon>
    </lineage>
</organism>
<dbReference type="Gene3D" id="2.60.120.330">
    <property type="entry name" value="B-lactam Antibiotic, Isopenicillin N Synthase, Chain"/>
    <property type="match status" value="1"/>
</dbReference>
<dbReference type="GO" id="GO:0046872">
    <property type="term" value="F:metal ion binding"/>
    <property type="evidence" value="ECO:0007669"/>
    <property type="project" value="UniProtKB-KW"/>
</dbReference>
<sequence>MGSLGDYPETIAESTSIPIIDFSKWYSSSAASRKEVAAQLISAGKEYGFVYIVNHGVRQSSLDQAFAITKALFDLPMEDKMKAPHPDGPDVHRGYSHPGLELVTDYLGSDQDVGARERRERAIDAKESFEVGAEDNELQPPVWLPESTLPGFRKITTDFYWECHAISLEILRCVAVGLGLDEDSLIRFHSGKYNQLRLLHYPPVPAEELESGRTARNPAHTDWGSITMLFQDECGGLEVEHPRKPGTFIPVNPVEGACVMNIGDMLMRWSNDLLKSSRHRVRQPPREDRYSGPQRMTRARYSIPYFIVTDPDTLIECLPTCIDEEHPAKYEPVVQEDWARLRRGIQYPTAKAKMEFDTVTGAPQAMVAEVH</sequence>
<comment type="similarity">
    <text evidence="1 5">Belongs to the iron/ascorbate-dependent oxidoreductase family.</text>
</comment>
<evidence type="ECO:0000256" key="2">
    <source>
        <dbReference type="ARBA" id="ARBA00022723"/>
    </source>
</evidence>
<dbReference type="AlphaFoldDB" id="A0A139HBG1"/>